<gene>
    <name evidence="17" type="primary">gspF</name>
    <name evidence="17" type="ORF">WB794_11810</name>
</gene>
<feature type="transmembrane region" description="Helical" evidence="15">
    <location>
        <begin position="162"/>
        <end position="188"/>
    </location>
</feature>
<keyword evidence="10" id="KW-0653">Protein transport</keyword>
<keyword evidence="8" id="KW-0479">Metal-binding</keyword>
<evidence type="ECO:0000256" key="9">
    <source>
        <dbReference type="ARBA" id="ARBA00022837"/>
    </source>
</evidence>
<dbReference type="GO" id="GO:0046872">
    <property type="term" value="F:metal ion binding"/>
    <property type="evidence" value="ECO:0007669"/>
    <property type="project" value="UniProtKB-KW"/>
</dbReference>
<dbReference type="InterPro" id="IPR003004">
    <property type="entry name" value="GspF/PilC"/>
</dbReference>
<dbReference type="AlphaFoldDB" id="A0AAW9R4T4"/>
<dbReference type="Gene3D" id="1.20.81.30">
    <property type="entry name" value="Type II secretion system (T2SS), domain F"/>
    <property type="match status" value="2"/>
</dbReference>
<feature type="domain" description="Type II secretion system protein GspF" evidence="16">
    <location>
        <begin position="68"/>
        <end position="189"/>
    </location>
</feature>
<evidence type="ECO:0000256" key="6">
    <source>
        <dbReference type="ARBA" id="ARBA00022519"/>
    </source>
</evidence>
<evidence type="ECO:0000256" key="1">
    <source>
        <dbReference type="ARBA" id="ARBA00002684"/>
    </source>
</evidence>
<keyword evidence="18" id="KW-1185">Reference proteome</keyword>
<evidence type="ECO:0000256" key="14">
    <source>
        <dbReference type="RuleBase" id="RU003923"/>
    </source>
</evidence>
<dbReference type="EMBL" id="JBBDHC010000018">
    <property type="protein sequence ID" value="MEJ1250358.1"/>
    <property type="molecule type" value="Genomic_DNA"/>
</dbReference>
<evidence type="ECO:0000256" key="3">
    <source>
        <dbReference type="ARBA" id="ARBA00005745"/>
    </source>
</evidence>
<keyword evidence="11 15" id="KW-1133">Transmembrane helix</keyword>
<evidence type="ECO:0000313" key="18">
    <source>
        <dbReference type="Proteomes" id="UP001364472"/>
    </source>
</evidence>
<evidence type="ECO:0000256" key="15">
    <source>
        <dbReference type="SAM" id="Phobius"/>
    </source>
</evidence>
<feature type="transmembrane region" description="Helical" evidence="15">
    <location>
        <begin position="219"/>
        <end position="238"/>
    </location>
</feature>
<evidence type="ECO:0000313" key="17">
    <source>
        <dbReference type="EMBL" id="MEJ1250358.1"/>
    </source>
</evidence>
<evidence type="ECO:0000256" key="4">
    <source>
        <dbReference type="ARBA" id="ARBA00022448"/>
    </source>
</evidence>
<feature type="transmembrane region" description="Helical" evidence="15">
    <location>
        <begin position="373"/>
        <end position="395"/>
    </location>
</feature>
<evidence type="ECO:0000259" key="16">
    <source>
        <dbReference type="Pfam" id="PF00482"/>
    </source>
</evidence>
<evidence type="ECO:0000256" key="13">
    <source>
        <dbReference type="ARBA" id="ARBA00030750"/>
    </source>
</evidence>
<dbReference type="GO" id="GO:0015627">
    <property type="term" value="C:type II protein secretion system complex"/>
    <property type="evidence" value="ECO:0007669"/>
    <property type="project" value="InterPro"/>
</dbReference>
<dbReference type="Proteomes" id="UP001364472">
    <property type="component" value="Unassembled WGS sequence"/>
</dbReference>
<dbReference type="Pfam" id="PF00482">
    <property type="entry name" value="T2SSF"/>
    <property type="match status" value="2"/>
</dbReference>
<evidence type="ECO:0000256" key="10">
    <source>
        <dbReference type="ARBA" id="ARBA00022927"/>
    </source>
</evidence>
<feature type="transmembrane region" description="Helical" evidence="15">
    <location>
        <begin position="272"/>
        <end position="291"/>
    </location>
</feature>
<evidence type="ECO:0000256" key="5">
    <source>
        <dbReference type="ARBA" id="ARBA00022475"/>
    </source>
</evidence>
<evidence type="ECO:0000256" key="11">
    <source>
        <dbReference type="ARBA" id="ARBA00022989"/>
    </source>
</evidence>
<dbReference type="InterPro" id="IPR018076">
    <property type="entry name" value="T2SS_GspF_dom"/>
</dbReference>
<sequence>MPAFAYHALDTDGRSRKGVLQADTARAARASLRERGLNALDVAPVAEGAGTTAGGRAALSGAQLATLTRQLSALIGSGLPIDEALDALAEGSDARSRGQLVALRARVMEGATLADAMAESPGTFPVLYRATLAAGEASGRLDGVLARLADYTESRQALRAKVILALAYPILLTGVALAVVAGLMIWVVPQVISVFEKAQEALPWATRVLIALSDAVERFGLWLLLPPVLLVLAGVAVARTPAWRMAWQRGLLRLPVIGPLIRATDMARFSRTLALLVSSAVPLLDALQIAAQVVGNVALREAVAQVAVRVREGETLARALRETGQFPPVMLRLIASGEKSGRLDTMLFDAAAQQERELDTALGVATTVLGPGVILLVGALVLFIVLAILLPIFSLNTLVR</sequence>
<dbReference type="GO" id="GO:0005886">
    <property type="term" value="C:plasma membrane"/>
    <property type="evidence" value="ECO:0007669"/>
    <property type="project" value="UniProtKB-SubCell"/>
</dbReference>
<dbReference type="RefSeq" id="WP_337336059.1">
    <property type="nucleotide sequence ID" value="NZ_JBBDHC010000018.1"/>
</dbReference>
<dbReference type="InterPro" id="IPR001992">
    <property type="entry name" value="T2SS_GspF/T4SS_PilC_CS"/>
</dbReference>
<keyword evidence="9" id="KW-0106">Calcium</keyword>
<comment type="caution">
    <text evidence="17">The sequence shown here is derived from an EMBL/GenBank/DDBJ whole genome shotgun (WGS) entry which is preliminary data.</text>
</comment>
<comment type="similarity">
    <text evidence="3 14">Belongs to the GSP F family.</text>
</comment>
<feature type="domain" description="Type II secretion system protein GspF" evidence="16">
    <location>
        <begin position="269"/>
        <end position="391"/>
    </location>
</feature>
<evidence type="ECO:0000256" key="7">
    <source>
        <dbReference type="ARBA" id="ARBA00022692"/>
    </source>
</evidence>
<reference evidence="17 18" key="1">
    <citation type="journal article" date="2016" name="Antonie Van Leeuwenhoek">
        <title>Denitratimonas tolerans gen. nov., sp. nov., a denitrifying bacterium isolated from a bioreactor for tannery wastewater treatment.</title>
        <authorList>
            <person name="Han S.I."/>
            <person name="Kim J.O."/>
            <person name="Lee Y.R."/>
            <person name="Ekpeghere K.I."/>
            <person name="Koh S.C."/>
            <person name="Whang K.S."/>
        </authorList>
    </citation>
    <scope>NUCLEOTIDE SEQUENCE [LARGE SCALE GENOMIC DNA]</scope>
    <source>
        <strain evidence="17 18">KACC 17565</strain>
    </source>
</reference>
<evidence type="ECO:0000256" key="12">
    <source>
        <dbReference type="ARBA" id="ARBA00023136"/>
    </source>
</evidence>
<protein>
    <recommendedName>
        <fullName evidence="13">General secretion pathway protein F</fullName>
    </recommendedName>
</protein>
<dbReference type="PROSITE" id="PS00874">
    <property type="entry name" value="T2SP_F"/>
    <property type="match status" value="1"/>
</dbReference>
<keyword evidence="4 14" id="KW-0813">Transport</keyword>
<keyword evidence="5" id="KW-1003">Cell membrane</keyword>
<name>A0AAW9R4T4_9GAMM</name>
<dbReference type="PRINTS" id="PR00812">
    <property type="entry name" value="BCTERIALGSPF"/>
</dbReference>
<dbReference type="GO" id="GO:0015628">
    <property type="term" value="P:protein secretion by the type II secretion system"/>
    <property type="evidence" value="ECO:0007669"/>
    <property type="project" value="InterPro"/>
</dbReference>
<dbReference type="InterPro" id="IPR042094">
    <property type="entry name" value="T2SS_GspF_sf"/>
</dbReference>
<dbReference type="PANTHER" id="PTHR30012">
    <property type="entry name" value="GENERAL SECRETION PATHWAY PROTEIN"/>
    <property type="match status" value="1"/>
</dbReference>
<keyword evidence="12 15" id="KW-0472">Membrane</keyword>
<evidence type="ECO:0000256" key="8">
    <source>
        <dbReference type="ARBA" id="ARBA00022723"/>
    </source>
</evidence>
<keyword evidence="7 14" id="KW-0812">Transmembrane</keyword>
<keyword evidence="6" id="KW-0997">Cell inner membrane</keyword>
<evidence type="ECO:0000256" key="2">
    <source>
        <dbReference type="ARBA" id="ARBA00004429"/>
    </source>
</evidence>
<proteinExistence type="inferred from homology"/>
<dbReference type="PANTHER" id="PTHR30012:SF0">
    <property type="entry name" value="TYPE II SECRETION SYSTEM PROTEIN F-RELATED"/>
    <property type="match status" value="1"/>
</dbReference>
<dbReference type="NCBIfam" id="TIGR02120">
    <property type="entry name" value="GspF"/>
    <property type="match status" value="1"/>
</dbReference>
<dbReference type="FunFam" id="1.20.81.30:FF:000001">
    <property type="entry name" value="Type II secretion system protein F"/>
    <property type="match status" value="2"/>
</dbReference>
<dbReference type="InterPro" id="IPR011850">
    <property type="entry name" value="T2SS_GspF"/>
</dbReference>
<accession>A0AAW9R4T4</accession>
<comment type="function">
    <text evidence="1">Component of the type II secretion system inner membrane complex required for the energy-dependent secretion of extracellular factors such as proteases and toxins from the periplasm.</text>
</comment>
<comment type="subcellular location">
    <subcellularLocation>
        <location evidence="2 14">Cell inner membrane</location>
        <topology evidence="2 14">Multi-pass membrane protein</topology>
    </subcellularLocation>
</comment>
<organism evidence="17 18">
    <name type="scientific">Denitratimonas tolerans</name>
    <dbReference type="NCBI Taxonomy" id="1338420"/>
    <lineage>
        <taxon>Bacteria</taxon>
        <taxon>Pseudomonadati</taxon>
        <taxon>Pseudomonadota</taxon>
        <taxon>Gammaproteobacteria</taxon>
        <taxon>Lysobacterales</taxon>
        <taxon>Lysobacteraceae</taxon>
        <taxon>Denitratimonas</taxon>
    </lineage>
</organism>